<dbReference type="AlphaFoldDB" id="A0ABD3S7H9"/>
<reference evidence="3 4" key="1">
    <citation type="submission" date="2024-12" db="EMBL/GenBank/DDBJ databases">
        <title>The unique morphological basis and parallel evolutionary history of personate flowers in Penstemon.</title>
        <authorList>
            <person name="Depatie T.H."/>
            <person name="Wessinger C.A."/>
        </authorList>
    </citation>
    <scope>NUCLEOTIDE SEQUENCE [LARGE SCALE GENOMIC DNA]</scope>
    <source>
        <strain evidence="3">WTNN_2</strain>
        <tissue evidence="3">Leaf</tissue>
    </source>
</reference>
<evidence type="ECO:0000259" key="2">
    <source>
        <dbReference type="PROSITE" id="PS50994"/>
    </source>
</evidence>
<comment type="caution">
    <text evidence="3">The sequence shown here is derived from an EMBL/GenBank/DDBJ whole genome shotgun (WGS) entry which is preliminary data.</text>
</comment>
<dbReference type="Pfam" id="PF07727">
    <property type="entry name" value="RVT_2"/>
    <property type="match status" value="1"/>
</dbReference>
<dbReference type="EMBL" id="JBJXBP010000007">
    <property type="protein sequence ID" value="KAL3820422.1"/>
    <property type="molecule type" value="Genomic_DNA"/>
</dbReference>
<dbReference type="PANTHER" id="PTHR11439:SF450">
    <property type="entry name" value="REVERSE TRANSCRIPTASE TY1_COPIA-TYPE DOMAIN-CONTAINING PROTEIN"/>
    <property type="match status" value="1"/>
</dbReference>
<sequence length="953" mass="107892">MDLVHRIVSKVSLPIKSSTTSGLCSACCQAKAHSLPYYPTNHTSSAPLELVFADVWGPAPMLSRGGFRYYISFVDVFSRYTWMFPLKCKSDVVNVFLSFKRHVETLLNFKIRSLQSDWGGEFRSLRKILEQFGISHRTSCPYAHSQNGLVERKHRHIVETGLALLSHSSLPHRYWSDAFNTAVYLINKLPTPTLNHKSPHEILFKKTPNYLFLKKFGCLCWPNLRPFNKHKLNFRSLPCVFLGYSSSHHGYLCFHMNTGRMYISRDVLFDENNFPFSKSSIKINELPGLLPTPQNTATLPFFSPQNSRPNIPTPAQRLSPNSTLIISCNPNHTPNIPPTSAHTLDSSPITSINNDPVQYSPTLQHNLDRSTTSPPPQTHRESPSPTHTDAAPIHPMTTRSRANNPRPLLRTDGTIPWPPPKALTVSTSIPEDPSTVTQASKYPEWRLAMQHEFDALMTTRTWTLVPPSSNQNLVGCRWIFRTKYRPDGSIERRKARLVAKGFNQLHGLDYIETFSPVIKPTSIRLVLSIAISLGWNISQLDVQNAFLHGTLNEVVYMVQPPGFEHPDYPNYVCKLNRALYGLKQAPRAWYARLSSRLFELGFVVSKSDFSLFIYNHKYVTLYLLVYVDDIVFTGSCSKTMAAIIKTLRTDFPIKNLGSIHYFLGLECHRDSSGLLLCQRKYVLDLLKRANMLNCKPVNSPMAPSTRLSAYDSTSFENLTLYRSIVGSLQYLLFTRPDLAFSVNRVCQFMHAPCISHWQSVKRILRYLKHTLDYGLLLRPTPRLTLAAFSDADWASSPDDRKSTGGYCIFFGKNLISWSSKKQRTIARSSTEAEYKSLAHATCELIWVKSLLTELGIPLHTPPVLFCDNLGATYLSKNPIQHTRTKHVDIDFHFVRERIQAKALQVSFVSSKDQLADILTKPLSTPRFSALRTSLTVLPGCFGSPGHIKDISPT</sequence>
<dbReference type="InterPro" id="IPR057670">
    <property type="entry name" value="SH3_retrovirus"/>
</dbReference>
<protein>
    <recommendedName>
        <fullName evidence="2">Integrase catalytic domain-containing protein</fullName>
    </recommendedName>
</protein>
<organism evidence="3 4">
    <name type="scientific">Penstemon smallii</name>
    <dbReference type="NCBI Taxonomy" id="265156"/>
    <lineage>
        <taxon>Eukaryota</taxon>
        <taxon>Viridiplantae</taxon>
        <taxon>Streptophyta</taxon>
        <taxon>Embryophyta</taxon>
        <taxon>Tracheophyta</taxon>
        <taxon>Spermatophyta</taxon>
        <taxon>Magnoliopsida</taxon>
        <taxon>eudicotyledons</taxon>
        <taxon>Gunneridae</taxon>
        <taxon>Pentapetalae</taxon>
        <taxon>asterids</taxon>
        <taxon>lamiids</taxon>
        <taxon>Lamiales</taxon>
        <taxon>Plantaginaceae</taxon>
        <taxon>Cheloneae</taxon>
        <taxon>Penstemon</taxon>
    </lineage>
</organism>
<name>A0ABD3S7H9_9LAMI</name>
<dbReference type="PANTHER" id="PTHR11439">
    <property type="entry name" value="GAG-POL-RELATED RETROTRANSPOSON"/>
    <property type="match status" value="1"/>
</dbReference>
<dbReference type="Pfam" id="PF25597">
    <property type="entry name" value="SH3_retrovirus"/>
    <property type="match status" value="1"/>
</dbReference>
<proteinExistence type="predicted"/>
<dbReference type="Proteomes" id="UP001634393">
    <property type="component" value="Unassembled WGS sequence"/>
</dbReference>
<dbReference type="InterPro" id="IPR036397">
    <property type="entry name" value="RNaseH_sf"/>
</dbReference>
<dbReference type="InterPro" id="IPR043502">
    <property type="entry name" value="DNA/RNA_pol_sf"/>
</dbReference>
<feature type="domain" description="Integrase catalytic" evidence="2">
    <location>
        <begin position="43"/>
        <end position="207"/>
    </location>
</feature>
<dbReference type="Pfam" id="PF00665">
    <property type="entry name" value="rve"/>
    <property type="match status" value="1"/>
</dbReference>
<dbReference type="SUPFAM" id="SSF56672">
    <property type="entry name" value="DNA/RNA polymerases"/>
    <property type="match status" value="1"/>
</dbReference>
<dbReference type="InterPro" id="IPR012337">
    <property type="entry name" value="RNaseH-like_sf"/>
</dbReference>
<evidence type="ECO:0000313" key="4">
    <source>
        <dbReference type="Proteomes" id="UP001634393"/>
    </source>
</evidence>
<dbReference type="PROSITE" id="PS50994">
    <property type="entry name" value="INTEGRASE"/>
    <property type="match status" value="1"/>
</dbReference>
<dbReference type="CDD" id="cd09272">
    <property type="entry name" value="RNase_HI_RT_Ty1"/>
    <property type="match status" value="1"/>
</dbReference>
<dbReference type="InterPro" id="IPR001584">
    <property type="entry name" value="Integrase_cat-core"/>
</dbReference>
<dbReference type="Gene3D" id="3.30.420.10">
    <property type="entry name" value="Ribonuclease H-like superfamily/Ribonuclease H"/>
    <property type="match status" value="1"/>
</dbReference>
<dbReference type="InterPro" id="IPR013103">
    <property type="entry name" value="RVT_2"/>
</dbReference>
<feature type="region of interest" description="Disordered" evidence="1">
    <location>
        <begin position="302"/>
        <end position="419"/>
    </location>
</feature>
<evidence type="ECO:0000313" key="3">
    <source>
        <dbReference type="EMBL" id="KAL3820422.1"/>
    </source>
</evidence>
<dbReference type="SUPFAM" id="SSF53098">
    <property type="entry name" value="Ribonuclease H-like"/>
    <property type="match status" value="1"/>
</dbReference>
<gene>
    <name evidence="3" type="ORF">ACJIZ3_006327</name>
</gene>
<evidence type="ECO:0000256" key="1">
    <source>
        <dbReference type="SAM" id="MobiDB-lite"/>
    </source>
</evidence>
<keyword evidence="4" id="KW-1185">Reference proteome</keyword>
<accession>A0ABD3S7H9</accession>
<feature type="compositionally biased region" description="Polar residues" evidence="1">
    <location>
        <begin position="316"/>
        <end position="372"/>
    </location>
</feature>